<sequence length="326" mass="36177">MYNHKEMSRIEKWGTGLFENDKDIRIVRGFSYERGVGGTTAMLLYPTDLLAQRERLDDGVANRIFKKHLPCDDVLDRTLIDNGTNQNARNPAAYKLCIFGAVQLQHALKLCVNGKPYKPHTKDQPRGSIHTDEWTSQLDWGDIAEHHVSLSDSTDPFIKEFSRLFFGTHFKCTAAGDNDYPQEACGHCGKEKSDDGAPCHPCSQCGHRHYCSRKCELAHRPKHKLVCDDRFYKVVGNLVAKSQNQARDADSDMRSGSDVGQARLSGSSTPATKFPDGPLTCGNCDASRLSSSRSPCVRNVADSTTASRNVKRPIGHHTRNCVSPGL</sequence>
<feature type="domain" description="MYND-type" evidence="6">
    <location>
        <begin position="185"/>
        <end position="227"/>
    </location>
</feature>
<evidence type="ECO:0000313" key="8">
    <source>
        <dbReference type="Proteomes" id="UP000030641"/>
    </source>
</evidence>
<keyword evidence="3" id="KW-0862">Zinc</keyword>
<feature type="region of interest" description="Disordered" evidence="5">
    <location>
        <begin position="243"/>
        <end position="274"/>
    </location>
</feature>
<keyword evidence="2 4" id="KW-0863">Zinc-finger</keyword>
<dbReference type="AlphaFoldDB" id="A0A074YF72"/>
<protein>
    <recommendedName>
        <fullName evidence="6">MYND-type domain-containing protein</fullName>
    </recommendedName>
</protein>
<organism evidence="7 8">
    <name type="scientific">Aureobasidium subglaciale (strain EXF-2481)</name>
    <name type="common">Aureobasidium pullulans var. subglaciale</name>
    <dbReference type="NCBI Taxonomy" id="1043005"/>
    <lineage>
        <taxon>Eukaryota</taxon>
        <taxon>Fungi</taxon>
        <taxon>Dikarya</taxon>
        <taxon>Ascomycota</taxon>
        <taxon>Pezizomycotina</taxon>
        <taxon>Dothideomycetes</taxon>
        <taxon>Dothideomycetidae</taxon>
        <taxon>Dothideales</taxon>
        <taxon>Saccotheciaceae</taxon>
        <taxon>Aureobasidium</taxon>
    </lineage>
</organism>
<dbReference type="Proteomes" id="UP000030641">
    <property type="component" value="Unassembled WGS sequence"/>
</dbReference>
<reference evidence="7 8" key="1">
    <citation type="journal article" date="2014" name="BMC Genomics">
        <title>Genome sequencing of four Aureobasidium pullulans varieties: biotechnological potential, stress tolerance, and description of new species.</title>
        <authorList>
            <person name="Gostin Ar C."/>
            <person name="Ohm R.A."/>
            <person name="Kogej T."/>
            <person name="Sonjak S."/>
            <person name="Turk M."/>
            <person name="Zajc J."/>
            <person name="Zalar P."/>
            <person name="Grube M."/>
            <person name="Sun H."/>
            <person name="Han J."/>
            <person name="Sharma A."/>
            <person name="Chiniquy J."/>
            <person name="Ngan C.Y."/>
            <person name="Lipzen A."/>
            <person name="Barry K."/>
            <person name="Grigoriev I.V."/>
            <person name="Gunde-Cimerman N."/>
        </authorList>
    </citation>
    <scope>NUCLEOTIDE SEQUENCE [LARGE SCALE GENOMIC DNA]</scope>
    <source>
        <strain evidence="7 8">EXF-2481</strain>
    </source>
</reference>
<dbReference type="RefSeq" id="XP_013344891.1">
    <property type="nucleotide sequence ID" value="XM_013489437.1"/>
</dbReference>
<dbReference type="SUPFAM" id="SSF144232">
    <property type="entry name" value="HIT/MYND zinc finger-like"/>
    <property type="match status" value="1"/>
</dbReference>
<dbReference type="GO" id="GO:0008270">
    <property type="term" value="F:zinc ion binding"/>
    <property type="evidence" value="ECO:0007669"/>
    <property type="project" value="UniProtKB-KW"/>
</dbReference>
<dbReference type="GeneID" id="25363721"/>
<keyword evidence="1" id="KW-0479">Metal-binding</keyword>
<dbReference type="EMBL" id="KL584756">
    <property type="protein sequence ID" value="KEQ96468.1"/>
    <property type="molecule type" value="Genomic_DNA"/>
</dbReference>
<accession>A0A074YF72</accession>
<feature type="compositionally biased region" description="Basic residues" evidence="5">
    <location>
        <begin position="309"/>
        <end position="319"/>
    </location>
</feature>
<name>A0A074YF72_AURSE</name>
<dbReference type="HOGENOM" id="CLU_852543_0_0_1"/>
<dbReference type="Pfam" id="PF01753">
    <property type="entry name" value="zf-MYND"/>
    <property type="match status" value="1"/>
</dbReference>
<evidence type="ECO:0000256" key="3">
    <source>
        <dbReference type="ARBA" id="ARBA00022833"/>
    </source>
</evidence>
<dbReference type="PROSITE" id="PS01360">
    <property type="entry name" value="ZF_MYND_1"/>
    <property type="match status" value="1"/>
</dbReference>
<evidence type="ECO:0000313" key="7">
    <source>
        <dbReference type="EMBL" id="KEQ96468.1"/>
    </source>
</evidence>
<feature type="region of interest" description="Disordered" evidence="5">
    <location>
        <begin position="297"/>
        <end position="326"/>
    </location>
</feature>
<dbReference type="Gene3D" id="6.10.140.2220">
    <property type="match status" value="1"/>
</dbReference>
<evidence type="ECO:0000256" key="2">
    <source>
        <dbReference type="ARBA" id="ARBA00022771"/>
    </source>
</evidence>
<evidence type="ECO:0000256" key="5">
    <source>
        <dbReference type="SAM" id="MobiDB-lite"/>
    </source>
</evidence>
<dbReference type="InParanoid" id="A0A074YF72"/>
<dbReference type="PROSITE" id="PS50865">
    <property type="entry name" value="ZF_MYND_2"/>
    <property type="match status" value="1"/>
</dbReference>
<evidence type="ECO:0000259" key="6">
    <source>
        <dbReference type="PROSITE" id="PS50865"/>
    </source>
</evidence>
<keyword evidence="8" id="KW-1185">Reference proteome</keyword>
<evidence type="ECO:0000256" key="4">
    <source>
        <dbReference type="PROSITE-ProRule" id="PRU00134"/>
    </source>
</evidence>
<dbReference type="InterPro" id="IPR002893">
    <property type="entry name" value="Znf_MYND"/>
</dbReference>
<evidence type="ECO:0000256" key="1">
    <source>
        <dbReference type="ARBA" id="ARBA00022723"/>
    </source>
</evidence>
<dbReference type="OrthoDB" id="3902643at2759"/>
<gene>
    <name evidence="7" type="ORF">AUEXF2481DRAFT_28413</name>
</gene>
<dbReference type="STRING" id="1043005.A0A074YF72"/>
<proteinExistence type="predicted"/>